<dbReference type="EC" id="3.2.1.23" evidence="2"/>
<evidence type="ECO:0000313" key="3">
    <source>
        <dbReference type="Proteomes" id="UP001220509"/>
    </source>
</evidence>
<keyword evidence="2" id="KW-0378">Hydrolase</keyword>
<protein>
    <submittedName>
        <fullName evidence="2">Beta-galactosidase</fullName>
        <ecNumber evidence="2">3.2.1.23</ecNumber>
    </submittedName>
</protein>
<accession>A0AAX3M3Z7</accession>
<proteinExistence type="predicted"/>
<keyword evidence="2" id="KW-0326">Glycosidase</keyword>
<dbReference type="EMBL" id="CP117416">
    <property type="protein sequence ID" value="WCT56944.1"/>
    <property type="molecule type" value="Genomic_DNA"/>
</dbReference>
<dbReference type="KEGG" id="pka:PQ456_05315"/>
<dbReference type="GO" id="GO:0004565">
    <property type="term" value="F:beta-galactosidase activity"/>
    <property type="evidence" value="ECO:0007669"/>
    <property type="project" value="UniProtKB-EC"/>
</dbReference>
<gene>
    <name evidence="2" type="ORF">PQ456_05315</name>
</gene>
<organism evidence="2 3">
    <name type="scientific">Paenibacillus kyungheensis</name>
    <dbReference type="NCBI Taxonomy" id="1452732"/>
    <lineage>
        <taxon>Bacteria</taxon>
        <taxon>Bacillati</taxon>
        <taxon>Bacillota</taxon>
        <taxon>Bacilli</taxon>
        <taxon>Bacillales</taxon>
        <taxon>Paenibacillaceae</taxon>
        <taxon>Paenibacillus</taxon>
    </lineage>
</organism>
<reference evidence="2 3" key="1">
    <citation type="submission" date="2023-02" db="EMBL/GenBank/DDBJ databases">
        <title>Genome sequence of Paenibacillus kyungheensis KACC 18744.</title>
        <authorList>
            <person name="Kim S."/>
            <person name="Heo J."/>
            <person name="Kwon S.-W."/>
        </authorList>
    </citation>
    <scope>NUCLEOTIDE SEQUENCE [LARGE SCALE GENOMIC DNA]</scope>
    <source>
        <strain evidence="2 3">KACC 18744</strain>
    </source>
</reference>
<dbReference type="InterPro" id="IPR017853">
    <property type="entry name" value="GH"/>
</dbReference>
<dbReference type="SUPFAM" id="SSF51445">
    <property type="entry name" value="(Trans)glycosidases"/>
    <property type="match status" value="1"/>
</dbReference>
<feature type="domain" description="FHA" evidence="1">
    <location>
        <begin position="1"/>
        <end position="44"/>
    </location>
</feature>
<dbReference type="Gene3D" id="3.20.20.80">
    <property type="entry name" value="Glycosidases"/>
    <property type="match status" value="1"/>
</dbReference>
<keyword evidence="3" id="KW-1185">Reference proteome</keyword>
<sequence length="1042" mass="118536">MTLISKLHTVIFYDPAFPFDGQRPNEQQLTHLQKQGTVVNANELAKALTQADLFIHLHGSYFPKQAWTAIHNHLNDSKGFVHMGGIPFRNPVNETADGWQAEHEQTAYHQILNINEVLPVEVTPIDHYKASTDFPLFAGQESLFERQSTWGFALHVTKANDHPAQGGSSGPMDAHIYPLLKGISKDGREVAAPAILLENTKGAYAGGRWVFVNQLAGASFWEKGVEAISRWGEFAAKGVTEIWVKPNYASYEPGERPTLTIQLQSLQRHSTSADISGEWTFKLQVAKEDQDLSGQFTDVWTKEFNISSSRELDIVRLPVEITIEAGYYRLEGTITSPSGEIRNIHQGFWGFDADFLATGEMLTADRDYFRKEGRPLPIVGMTYMTSDVARKFLFLPNAAVWDKDMAQMKHAGINYLRTGVWSAWRHVMFVDGHPYEEVMRAIDAFILTSKKHGHELTFNFFAFTPEAWEGVNPYLDPRSVEAQKRFISAIVTRHRHTSNIHWDLINEPSMFNPDIPFSGPQPVYDEFEIAAYKEWVEKRYDSDITRVQERWNMTPEELPNFDAVYPVHVNDISYNPTSIHPKKGTRWLDYNLFTMDMHNRWATDLTRMIQSIQPKQLVTVGQDEGLAGQRPSPLLYAETVDYTTVHSWWEMDDLVWDGIFTKTPQKPNLIQETGIMYIETPEGKAKRSENELKYILERKYAYAFSTGGAGAVQWIWNINFYMHNVNESHIGAVRADGTEKPEADVSYDFGRFMAATRDLFENRQLEEVAVIFPYSNDLSNRKFAHDATTKLIRTLSYELNVHARAFGEYHLHELTTGDVPKLIIVSSPHNFQSAALQQLLDYVEEYGSTLLFTGPLALDEYWQHTDRLSEVTESAPLSNVRREEALQLGEEILPVSFSRKRIAELVKQAPLTGISQVKNVNIGKGKIIWSPLPVELSDRTETQIALYEYALAEADVSSELEWIQGDELSGVYGRKLSFDKGNLYIFVSEYGANAQIQVKDPISAKIYSFLLDAERTVMFATDIEGSITTIYRPEEVNIDVTK</sequence>
<dbReference type="PROSITE" id="PS50006">
    <property type="entry name" value="FHA_DOMAIN"/>
    <property type="match status" value="1"/>
</dbReference>
<dbReference type="AlphaFoldDB" id="A0AAX3M3Z7"/>
<evidence type="ECO:0000259" key="1">
    <source>
        <dbReference type="PROSITE" id="PS50006"/>
    </source>
</evidence>
<dbReference type="CDD" id="cd03143">
    <property type="entry name" value="A4_beta-galactosidase_middle_domain"/>
    <property type="match status" value="1"/>
</dbReference>
<name>A0AAX3M3Z7_9BACL</name>
<dbReference type="Proteomes" id="UP001220509">
    <property type="component" value="Chromosome"/>
</dbReference>
<evidence type="ECO:0000313" key="2">
    <source>
        <dbReference type="EMBL" id="WCT56944.1"/>
    </source>
</evidence>
<dbReference type="RefSeq" id="WP_273615208.1">
    <property type="nucleotide sequence ID" value="NZ_CP117416.1"/>
</dbReference>
<dbReference type="InterPro" id="IPR000253">
    <property type="entry name" value="FHA_dom"/>
</dbReference>